<name>A0A7G5C400_9BACL</name>
<accession>A0A7G5C400</accession>
<reference evidence="1 2" key="1">
    <citation type="submission" date="2019-07" db="EMBL/GenBank/DDBJ databases">
        <authorList>
            <person name="Kim J.K."/>
            <person name="Cheong H.-M."/>
            <person name="Choi Y."/>
            <person name="Hwang K.J."/>
            <person name="Lee S."/>
            <person name="Choi C."/>
        </authorList>
    </citation>
    <scope>NUCLEOTIDE SEQUENCE [LARGE SCALE GENOMIC DNA]</scope>
    <source>
        <strain evidence="1 2">KS 22</strain>
    </source>
</reference>
<gene>
    <name evidence="1" type="ORF">FPL14_24240</name>
</gene>
<keyword evidence="2" id="KW-1185">Reference proteome</keyword>
<evidence type="ECO:0000313" key="1">
    <source>
        <dbReference type="EMBL" id="QMV43934.1"/>
    </source>
</evidence>
<dbReference type="InterPro" id="IPR011059">
    <property type="entry name" value="Metal-dep_hydrolase_composite"/>
</dbReference>
<dbReference type="GO" id="GO:0016810">
    <property type="term" value="F:hydrolase activity, acting on carbon-nitrogen (but not peptide) bonds"/>
    <property type="evidence" value="ECO:0007669"/>
    <property type="project" value="InterPro"/>
</dbReference>
<organism evidence="1 2">
    <name type="scientific">Cohnella cholangitidis</name>
    <dbReference type="NCBI Taxonomy" id="2598458"/>
    <lineage>
        <taxon>Bacteria</taxon>
        <taxon>Bacillati</taxon>
        <taxon>Bacillota</taxon>
        <taxon>Bacilli</taxon>
        <taxon>Bacillales</taxon>
        <taxon>Paenibacillaceae</taxon>
        <taxon>Cohnella</taxon>
    </lineage>
</organism>
<dbReference type="Gene3D" id="2.30.40.10">
    <property type="entry name" value="Urease, subunit C, domain 1"/>
    <property type="match status" value="1"/>
</dbReference>
<dbReference type="KEGG" id="cchl:FPL14_24240"/>
<dbReference type="EMBL" id="CP041969">
    <property type="protein sequence ID" value="QMV43934.1"/>
    <property type="molecule type" value="Genomic_DNA"/>
</dbReference>
<dbReference type="AlphaFoldDB" id="A0A7G5C400"/>
<dbReference type="Proteomes" id="UP000515679">
    <property type="component" value="Chromosome"/>
</dbReference>
<protein>
    <submittedName>
        <fullName evidence="1">Uncharacterized protein</fullName>
    </submittedName>
</protein>
<proteinExistence type="predicted"/>
<sequence length="65" mass="7028">MDSYGRWKGLATLLQFSRTPLADQIADLIATARGDKKATLVITNGTLVNVCSGEILKGMSAKNFR</sequence>
<evidence type="ECO:0000313" key="2">
    <source>
        <dbReference type="Proteomes" id="UP000515679"/>
    </source>
</evidence>